<dbReference type="AlphaFoldDB" id="A0A9P4KFQ9"/>
<comment type="caution">
    <text evidence="1">The sequence shown here is derived from an EMBL/GenBank/DDBJ whole genome shotgun (WGS) entry which is preliminary data.</text>
</comment>
<accession>A0A9P4KFQ9</accession>
<gene>
    <name evidence="1" type="ORF">CC78DRAFT_579418</name>
</gene>
<dbReference type="Proteomes" id="UP000800093">
    <property type="component" value="Unassembled WGS sequence"/>
</dbReference>
<reference evidence="2" key="1">
    <citation type="journal article" date="2020" name="Stud. Mycol.">
        <title>101 Dothideomycetes genomes: A test case for predicting lifestyles and emergence of pathogens.</title>
        <authorList>
            <person name="Haridas S."/>
            <person name="Albert R."/>
            <person name="Binder M."/>
            <person name="Bloem J."/>
            <person name="LaButti K."/>
            <person name="Salamov A."/>
            <person name="Andreopoulos B."/>
            <person name="Baker S."/>
            <person name="Barry K."/>
            <person name="Bills G."/>
            <person name="Bluhm B."/>
            <person name="Cannon C."/>
            <person name="Castanera R."/>
            <person name="Culley D."/>
            <person name="Daum C."/>
            <person name="Ezra D."/>
            <person name="Gonzalez J."/>
            <person name="Henrissat B."/>
            <person name="Kuo A."/>
            <person name="Liang C."/>
            <person name="Lipzen A."/>
            <person name="Lutzoni F."/>
            <person name="Magnuson J."/>
            <person name="Mondo S."/>
            <person name="Nolan M."/>
            <person name="Ohm R."/>
            <person name="Pangilinan J."/>
            <person name="Park H.-J."/>
            <person name="Ramirez L."/>
            <person name="Alfaro M."/>
            <person name="Sun H."/>
            <person name="Tritt A."/>
            <person name="Yoshinaga Y."/>
            <person name="Zwiers L.-H."/>
            <person name="Turgeon B."/>
            <person name="Goodwin S."/>
            <person name="Spatafora J."/>
            <person name="Crous P."/>
            <person name="Grigoriev I."/>
        </authorList>
    </citation>
    <scope>NUCLEOTIDE SEQUENCE [LARGE SCALE GENOMIC DNA]</scope>
    <source>
        <strain evidence="2">CBS 304.66</strain>
    </source>
</reference>
<name>A0A9P4KFQ9_9PLEO</name>
<sequence length="85" mass="9230">MQGQTHMLPQQNFANNAAISSWVGMTTGFENTIDGMHDFEDPLNLMNSTGGWGIYSAASSAIADLLYDYKDHKLGFRIGTMLVGG</sequence>
<evidence type="ECO:0000313" key="1">
    <source>
        <dbReference type="EMBL" id="KAF2265279.1"/>
    </source>
</evidence>
<keyword evidence="2" id="KW-1185">Reference proteome</keyword>
<evidence type="ECO:0000313" key="2">
    <source>
        <dbReference type="Proteomes" id="UP000800093"/>
    </source>
</evidence>
<dbReference type="EMBL" id="ML986608">
    <property type="protein sequence ID" value="KAF2265279.1"/>
    <property type="molecule type" value="Genomic_DNA"/>
</dbReference>
<proteinExistence type="predicted"/>
<organism evidence="1 2">
    <name type="scientific">Lojkania enalia</name>
    <dbReference type="NCBI Taxonomy" id="147567"/>
    <lineage>
        <taxon>Eukaryota</taxon>
        <taxon>Fungi</taxon>
        <taxon>Dikarya</taxon>
        <taxon>Ascomycota</taxon>
        <taxon>Pezizomycotina</taxon>
        <taxon>Dothideomycetes</taxon>
        <taxon>Pleosporomycetidae</taxon>
        <taxon>Pleosporales</taxon>
        <taxon>Pleosporales incertae sedis</taxon>
        <taxon>Lojkania</taxon>
    </lineage>
</organism>
<protein>
    <submittedName>
        <fullName evidence="1">Uncharacterized protein</fullName>
    </submittedName>
</protein>